<organism evidence="2 3">
    <name type="scientific">Oryzias latipes</name>
    <name type="common">Japanese rice fish</name>
    <name type="synonym">Japanese killifish</name>
    <dbReference type="NCBI Taxonomy" id="8090"/>
    <lineage>
        <taxon>Eukaryota</taxon>
        <taxon>Metazoa</taxon>
        <taxon>Chordata</taxon>
        <taxon>Craniata</taxon>
        <taxon>Vertebrata</taxon>
        <taxon>Euteleostomi</taxon>
        <taxon>Actinopterygii</taxon>
        <taxon>Neopterygii</taxon>
        <taxon>Teleostei</taxon>
        <taxon>Neoteleostei</taxon>
        <taxon>Acanthomorphata</taxon>
        <taxon>Ovalentaria</taxon>
        <taxon>Atherinomorphae</taxon>
        <taxon>Beloniformes</taxon>
        <taxon>Adrianichthyidae</taxon>
        <taxon>Oryziinae</taxon>
        <taxon>Oryzias</taxon>
    </lineage>
</organism>
<dbReference type="Ensembl" id="ENSORLT00000030497.1">
    <property type="protein sequence ID" value="ENSORLP00000039843.1"/>
    <property type="gene ID" value="ENSORLG00000025869.1"/>
</dbReference>
<reference evidence="2 3" key="1">
    <citation type="journal article" date="2007" name="Nature">
        <title>The medaka draft genome and insights into vertebrate genome evolution.</title>
        <authorList>
            <person name="Kasahara M."/>
            <person name="Naruse K."/>
            <person name="Sasaki S."/>
            <person name="Nakatani Y."/>
            <person name="Qu W."/>
            <person name="Ahsan B."/>
            <person name="Yamada T."/>
            <person name="Nagayasu Y."/>
            <person name="Doi K."/>
            <person name="Kasai Y."/>
            <person name="Jindo T."/>
            <person name="Kobayashi D."/>
            <person name="Shimada A."/>
            <person name="Toyoda A."/>
            <person name="Kuroki Y."/>
            <person name="Fujiyama A."/>
            <person name="Sasaki T."/>
            <person name="Shimizu A."/>
            <person name="Asakawa S."/>
            <person name="Shimizu N."/>
            <person name="Hashimoto S."/>
            <person name="Yang J."/>
            <person name="Lee Y."/>
            <person name="Matsushima K."/>
            <person name="Sugano S."/>
            <person name="Sakaizumi M."/>
            <person name="Narita T."/>
            <person name="Ohishi K."/>
            <person name="Haga S."/>
            <person name="Ohta F."/>
            <person name="Nomoto H."/>
            <person name="Nogata K."/>
            <person name="Morishita T."/>
            <person name="Endo T."/>
            <person name="Shin-I T."/>
            <person name="Takeda H."/>
            <person name="Morishita S."/>
            <person name="Kohara Y."/>
        </authorList>
    </citation>
    <scope>NUCLEOTIDE SEQUENCE [LARGE SCALE GENOMIC DNA]</scope>
    <source>
        <strain evidence="2 3">Hd-rR</strain>
    </source>
</reference>
<dbReference type="AlphaFoldDB" id="A0A3B3I728"/>
<feature type="compositionally biased region" description="Low complexity" evidence="1">
    <location>
        <begin position="96"/>
        <end position="127"/>
    </location>
</feature>
<accession>A0A3B3I728</accession>
<reference evidence="2" key="3">
    <citation type="submission" date="2025-09" db="UniProtKB">
        <authorList>
            <consortium name="Ensembl"/>
        </authorList>
    </citation>
    <scope>IDENTIFICATION</scope>
    <source>
        <strain evidence="2">Hd-rR</strain>
    </source>
</reference>
<dbReference type="InParanoid" id="A0A3B3I728"/>
<feature type="compositionally biased region" description="Low complexity" evidence="1">
    <location>
        <begin position="141"/>
        <end position="157"/>
    </location>
</feature>
<evidence type="ECO:0000313" key="3">
    <source>
        <dbReference type="Proteomes" id="UP000001038"/>
    </source>
</evidence>
<keyword evidence="3" id="KW-1185">Reference proteome</keyword>
<evidence type="ECO:0008006" key="4">
    <source>
        <dbReference type="Google" id="ProtNLM"/>
    </source>
</evidence>
<feature type="region of interest" description="Disordered" evidence="1">
    <location>
        <begin position="13"/>
        <end position="157"/>
    </location>
</feature>
<dbReference type="Bgee" id="ENSORLG00000025869">
    <property type="expression patterns" value="Expressed in intestine and 9 other cell types or tissues"/>
</dbReference>
<evidence type="ECO:0000256" key="1">
    <source>
        <dbReference type="SAM" id="MobiDB-lite"/>
    </source>
</evidence>
<feature type="compositionally biased region" description="Low complexity" evidence="1">
    <location>
        <begin position="42"/>
        <end position="73"/>
    </location>
</feature>
<sequence length="252" mass="25932">GKPAQVTWVVDCSVRTSGTGMTTDAGTSDDSPTTAPAGTTVDDTSPTSGGTLGPTDSPTPSNTDSTTDPDTSTVSEVTPQTPFTTDEVTGTSGTVDDTSPTSGGTVGPTDSPTPSNTDSTTDPDTSTVSEAAPRTSGPDDTVTTLGTGKTTAPPLSTLPATVGTTVIPTVCQNGGTLDGVTCICLPQFSGSKFTIKRPVVVNMMLNERFNDKYLNNQSQEYKDFVGNFKKKVTNVVILTIKKMSIMLILNVC</sequence>
<protein>
    <recommendedName>
        <fullName evidence="4">SEA domain-containing protein</fullName>
    </recommendedName>
</protein>
<dbReference type="Proteomes" id="UP000001038">
    <property type="component" value="Chromosome 18"/>
</dbReference>
<proteinExistence type="predicted"/>
<feature type="compositionally biased region" description="Polar residues" evidence="1">
    <location>
        <begin position="14"/>
        <end position="37"/>
    </location>
</feature>
<name>A0A3B3I728_ORYLA</name>
<feature type="compositionally biased region" description="Polar residues" evidence="1">
    <location>
        <begin position="74"/>
        <end position="95"/>
    </location>
</feature>
<reference evidence="2" key="2">
    <citation type="submission" date="2025-08" db="UniProtKB">
        <authorList>
            <consortium name="Ensembl"/>
        </authorList>
    </citation>
    <scope>IDENTIFICATION</scope>
    <source>
        <strain evidence="2">Hd-rR</strain>
    </source>
</reference>
<dbReference type="STRING" id="8090.ENSORLP00000039843"/>
<evidence type="ECO:0000313" key="2">
    <source>
        <dbReference type="Ensembl" id="ENSORLP00000039843.1"/>
    </source>
</evidence>